<dbReference type="PANTHER" id="PTHR22550">
    <property type="entry name" value="SPORE GERMINATION PROTEIN"/>
    <property type="match status" value="1"/>
</dbReference>
<dbReference type="RefSeq" id="WP_265686341.1">
    <property type="nucleotide sequence ID" value="NZ_JAKRRX010000006.1"/>
</dbReference>
<accession>A0A9X3CBI5</accession>
<sequence length="584" mass="65829">MFDFSFVSEVISQFHFIRPLWLITLIPLCIVFYLRLHEGNDNQLAELLPAHLKAALTVNGQGWKRQLPLKVLFVGLLFLVVVCAGPTWQRTASPFGEDKATLSIVLDVSESMKQQDVAPSRLERAKHKVHDLLETREGGRTGLIVYSGSAHTVMPPTQDKRVFAPFLAAIDSDVMPVGGKSAEKALPIIKDQLVDLPGSTVLLISDGVTPSTIEHFKRYFSEHESQLLILAMGNPTIDTQRPLDMASLDKLADVTNGRLVEVTIDSTDIDALGRFVERHMQMNGDSAMPWEDMGYLLLFPAALLLMLWFRKGWLVQWSVLLIVSLPMLSPSQAYASQAADDTSRYEQTVEQSSAEKANKGELESQEKRSFSSQIYQWWMDLWFTADQQGQLLLNDQQYLEAAKHFSDPIRKGVSFYYAREFELAHSEFISADSNLGYYYAASALARQREYMAAHGVLKALLDKEDLEPALREKVAHNYQVMNALIEEIDRVSESQTNTTESMEESIELGDNPRTSEGAEEQAAAELMKRETLNANEILGSEELANKWLTRVESDPKLFLQAKFHIQYRDQKNQSTTKQGETDAQ</sequence>
<proteinExistence type="predicted"/>
<keyword evidence="5" id="KW-1185">Reference proteome</keyword>
<reference evidence="4" key="1">
    <citation type="submission" date="2022-02" db="EMBL/GenBank/DDBJ databases">
        <title>Vibrio sp. nov., a new bacterium isolated from Bohai sea, China.</title>
        <authorList>
            <person name="Yuan Y."/>
        </authorList>
    </citation>
    <scope>NUCLEOTIDE SEQUENCE</scope>
    <source>
        <strain evidence="4">DBSS07</strain>
    </source>
</reference>
<dbReference type="PROSITE" id="PS50234">
    <property type="entry name" value="VWFA"/>
    <property type="match status" value="1"/>
</dbReference>
<name>A0A9X3CBI5_9VIBR</name>
<comment type="caution">
    <text evidence="4">The sequence shown here is derived from an EMBL/GenBank/DDBJ whole genome shotgun (WGS) entry which is preliminary data.</text>
</comment>
<evidence type="ECO:0000259" key="3">
    <source>
        <dbReference type="PROSITE" id="PS50234"/>
    </source>
</evidence>
<evidence type="ECO:0000256" key="2">
    <source>
        <dbReference type="SAM" id="Phobius"/>
    </source>
</evidence>
<keyword evidence="2" id="KW-1133">Transmembrane helix</keyword>
<dbReference type="Pfam" id="PF13519">
    <property type="entry name" value="VWA_2"/>
    <property type="match status" value="1"/>
</dbReference>
<dbReference type="InterPro" id="IPR002035">
    <property type="entry name" value="VWF_A"/>
</dbReference>
<gene>
    <name evidence="4" type="ORF">MD483_01905</name>
</gene>
<organism evidence="4 5">
    <name type="scientific">Vibrio paucivorans</name>
    <dbReference type="NCBI Taxonomy" id="2829489"/>
    <lineage>
        <taxon>Bacteria</taxon>
        <taxon>Pseudomonadati</taxon>
        <taxon>Pseudomonadota</taxon>
        <taxon>Gammaproteobacteria</taxon>
        <taxon>Vibrionales</taxon>
        <taxon>Vibrionaceae</taxon>
        <taxon>Vibrio</taxon>
    </lineage>
</organism>
<keyword evidence="2" id="KW-0472">Membrane</keyword>
<feature type="transmembrane region" description="Helical" evidence="2">
    <location>
        <begin position="16"/>
        <end position="34"/>
    </location>
</feature>
<keyword evidence="2" id="KW-0812">Transmembrane</keyword>
<feature type="domain" description="VWFA" evidence="3">
    <location>
        <begin position="101"/>
        <end position="279"/>
    </location>
</feature>
<feature type="compositionally biased region" description="Polar residues" evidence="1">
    <location>
        <begin position="345"/>
        <end position="355"/>
    </location>
</feature>
<feature type="region of interest" description="Disordered" evidence="1">
    <location>
        <begin position="493"/>
        <end position="522"/>
    </location>
</feature>
<dbReference type="InterPro" id="IPR050768">
    <property type="entry name" value="UPF0353/GerABKA_families"/>
</dbReference>
<dbReference type="EMBL" id="JAKRRX010000006">
    <property type="protein sequence ID" value="MCW8332585.1"/>
    <property type="molecule type" value="Genomic_DNA"/>
</dbReference>
<dbReference type="SUPFAM" id="SSF53300">
    <property type="entry name" value="vWA-like"/>
    <property type="match status" value="1"/>
</dbReference>
<dbReference type="AlphaFoldDB" id="A0A9X3CBI5"/>
<dbReference type="SMART" id="SM00327">
    <property type="entry name" value="VWA"/>
    <property type="match status" value="1"/>
</dbReference>
<evidence type="ECO:0000313" key="5">
    <source>
        <dbReference type="Proteomes" id="UP001155586"/>
    </source>
</evidence>
<protein>
    <submittedName>
        <fullName evidence="4">VWA domain-containing protein</fullName>
    </submittedName>
</protein>
<feature type="transmembrane region" description="Helical" evidence="2">
    <location>
        <begin position="71"/>
        <end position="88"/>
    </location>
</feature>
<dbReference type="InterPro" id="IPR036465">
    <property type="entry name" value="vWFA_dom_sf"/>
</dbReference>
<evidence type="ECO:0000313" key="4">
    <source>
        <dbReference type="EMBL" id="MCW8332585.1"/>
    </source>
</evidence>
<dbReference type="Gene3D" id="3.40.50.410">
    <property type="entry name" value="von Willebrand factor, type A domain"/>
    <property type="match status" value="1"/>
</dbReference>
<dbReference type="PANTHER" id="PTHR22550:SF14">
    <property type="entry name" value="VWFA DOMAIN-CONTAINING PROTEIN"/>
    <property type="match status" value="1"/>
</dbReference>
<feature type="region of interest" description="Disordered" evidence="1">
    <location>
        <begin position="345"/>
        <end position="364"/>
    </location>
</feature>
<evidence type="ECO:0000256" key="1">
    <source>
        <dbReference type="SAM" id="MobiDB-lite"/>
    </source>
</evidence>
<dbReference type="Proteomes" id="UP001155586">
    <property type="component" value="Unassembled WGS sequence"/>
</dbReference>